<dbReference type="GO" id="GO:0016787">
    <property type="term" value="F:hydrolase activity"/>
    <property type="evidence" value="ECO:0007669"/>
    <property type="project" value="UniProtKB-KW"/>
</dbReference>
<keyword evidence="4" id="KW-1185">Reference proteome</keyword>
<dbReference type="SUPFAM" id="SSF53474">
    <property type="entry name" value="alpha/beta-Hydrolases"/>
    <property type="match status" value="1"/>
</dbReference>
<dbReference type="InterPro" id="IPR013094">
    <property type="entry name" value="AB_hydrolase_3"/>
</dbReference>
<evidence type="ECO:0000259" key="2">
    <source>
        <dbReference type="Pfam" id="PF07859"/>
    </source>
</evidence>
<dbReference type="AlphaFoldDB" id="A0AB34FGG0"/>
<dbReference type="Pfam" id="PF07859">
    <property type="entry name" value="Abhydrolase_3"/>
    <property type="match status" value="1"/>
</dbReference>
<protein>
    <submittedName>
        <fullName evidence="3">FAD binding domain-containingprotein</fullName>
    </submittedName>
</protein>
<evidence type="ECO:0000256" key="1">
    <source>
        <dbReference type="ARBA" id="ARBA00022801"/>
    </source>
</evidence>
<comment type="caution">
    <text evidence="3">The sequence shown here is derived from an EMBL/GenBank/DDBJ whole genome shotgun (WGS) entry which is preliminary data.</text>
</comment>
<sequence>MLDAQFASAIAPIAQFLGNIEKPKIHDIETRRRLLASLVPPGQPVIPDEIQHSTVRIPTPDGAEIRVLRYRKKEAGASTGPAVIHMHGGGLISMSADMSIPSICQYVMASGVQFFSVDYRLAPENTYPIPLEDCWAALQWVIANSIELGVDVARIGVMGDSAGGGLAAAVAILARDRALNPPLKRQILLYPMLDDRTAVETAPDVFSIWSLEDNITAWTAYLGKKTGGSDVPATAAPGRLQDVNGLPPLYMDIGQLDIFAQENLTYVGKFLAASIETEFHLYPGLPHGFDGLVREHFVTLALEENRVRQLKKLYD</sequence>
<dbReference type="Proteomes" id="UP001163105">
    <property type="component" value="Unassembled WGS sequence"/>
</dbReference>
<proteinExistence type="predicted"/>
<dbReference type="Gene3D" id="3.40.50.1820">
    <property type="entry name" value="alpha/beta hydrolase"/>
    <property type="match status" value="1"/>
</dbReference>
<dbReference type="PANTHER" id="PTHR48081">
    <property type="entry name" value="AB HYDROLASE SUPERFAMILY PROTEIN C4A8.06C"/>
    <property type="match status" value="1"/>
</dbReference>
<dbReference type="PANTHER" id="PTHR48081:SF8">
    <property type="entry name" value="ALPHA_BETA HYDROLASE FOLD-3 DOMAIN-CONTAINING PROTEIN-RELATED"/>
    <property type="match status" value="1"/>
</dbReference>
<organism evidence="3 4">
    <name type="scientific">Purpureocillium lavendulum</name>
    <dbReference type="NCBI Taxonomy" id="1247861"/>
    <lineage>
        <taxon>Eukaryota</taxon>
        <taxon>Fungi</taxon>
        <taxon>Dikarya</taxon>
        <taxon>Ascomycota</taxon>
        <taxon>Pezizomycotina</taxon>
        <taxon>Sordariomycetes</taxon>
        <taxon>Hypocreomycetidae</taxon>
        <taxon>Hypocreales</taxon>
        <taxon>Ophiocordycipitaceae</taxon>
        <taxon>Purpureocillium</taxon>
    </lineage>
</organism>
<feature type="domain" description="Alpha/beta hydrolase fold-3" evidence="2">
    <location>
        <begin position="83"/>
        <end position="289"/>
    </location>
</feature>
<keyword evidence="1" id="KW-0378">Hydrolase</keyword>
<reference evidence="3" key="1">
    <citation type="submission" date="2023-01" db="EMBL/GenBank/DDBJ databases">
        <title>The growth and conidiation of Purpureocillium lavendulum are regulated by nitrogen source and histone H3K14 acetylation.</title>
        <authorList>
            <person name="Tang P."/>
            <person name="Han J."/>
            <person name="Zhang C."/>
            <person name="Tang P."/>
            <person name="Qi F."/>
            <person name="Zhang K."/>
            <person name="Liang L."/>
        </authorList>
    </citation>
    <scope>NUCLEOTIDE SEQUENCE</scope>
    <source>
        <strain evidence="3">YMF1.00683</strain>
    </source>
</reference>
<accession>A0AB34FGG0</accession>
<evidence type="ECO:0000313" key="4">
    <source>
        <dbReference type="Proteomes" id="UP001163105"/>
    </source>
</evidence>
<name>A0AB34FGG0_9HYPO</name>
<dbReference type="EMBL" id="JAQHRD010000008">
    <property type="protein sequence ID" value="KAJ6438142.1"/>
    <property type="molecule type" value="Genomic_DNA"/>
</dbReference>
<dbReference type="InterPro" id="IPR050300">
    <property type="entry name" value="GDXG_lipolytic_enzyme"/>
</dbReference>
<evidence type="ECO:0000313" key="3">
    <source>
        <dbReference type="EMBL" id="KAJ6438142.1"/>
    </source>
</evidence>
<gene>
    <name evidence="3" type="ORF">O9K51_08731</name>
</gene>
<dbReference type="InterPro" id="IPR029058">
    <property type="entry name" value="AB_hydrolase_fold"/>
</dbReference>